<name>A0A517TEB9_9PLAN</name>
<feature type="chain" id="PRO_5021711798" evidence="5">
    <location>
        <begin position="29"/>
        <end position="1013"/>
    </location>
</feature>
<dbReference type="PANTHER" id="PTHR35889">
    <property type="entry name" value="CYCLOINULO-OLIGOSACCHARIDE FRUCTANOTRANSFERASE-RELATED"/>
    <property type="match status" value="1"/>
</dbReference>
<keyword evidence="1 3" id="KW-0479">Metal-binding</keyword>
<dbReference type="AlphaFoldDB" id="A0A517TEB9"/>
<evidence type="ECO:0000256" key="3">
    <source>
        <dbReference type="PROSITE-ProRule" id="PRU00433"/>
    </source>
</evidence>
<evidence type="ECO:0000313" key="7">
    <source>
        <dbReference type="EMBL" id="QDT66715.1"/>
    </source>
</evidence>
<keyword evidence="3" id="KW-0349">Heme</keyword>
<dbReference type="InterPro" id="IPR011429">
    <property type="entry name" value="Cyt_c_Planctomycete-type"/>
</dbReference>
<dbReference type="GO" id="GO:0046872">
    <property type="term" value="F:metal ion binding"/>
    <property type="evidence" value="ECO:0007669"/>
    <property type="project" value="UniProtKB-KW"/>
</dbReference>
<keyword evidence="5" id="KW-0732">Signal</keyword>
<dbReference type="KEGG" id="chya:V22_39860"/>
<evidence type="ECO:0000256" key="1">
    <source>
        <dbReference type="ARBA" id="ARBA00022723"/>
    </source>
</evidence>
<evidence type="ECO:0000313" key="8">
    <source>
        <dbReference type="Proteomes" id="UP000319976"/>
    </source>
</evidence>
<evidence type="ECO:0000256" key="4">
    <source>
        <dbReference type="SAM" id="Coils"/>
    </source>
</evidence>
<dbReference type="Pfam" id="PF07635">
    <property type="entry name" value="PSCyt1"/>
    <property type="match status" value="2"/>
</dbReference>
<dbReference type="OrthoDB" id="9809746at2"/>
<dbReference type="EMBL" id="CP036316">
    <property type="protein sequence ID" value="QDT66715.1"/>
    <property type="molecule type" value="Genomic_DNA"/>
</dbReference>
<feature type="coiled-coil region" evidence="4">
    <location>
        <begin position="482"/>
        <end position="512"/>
    </location>
</feature>
<gene>
    <name evidence="7" type="ORF">V22_39860</name>
</gene>
<evidence type="ECO:0000256" key="2">
    <source>
        <dbReference type="ARBA" id="ARBA00023004"/>
    </source>
</evidence>
<feature type="domain" description="Cytochrome c" evidence="6">
    <location>
        <begin position="27"/>
        <end position="228"/>
    </location>
</feature>
<sequence precursor="true">MSSKSYRYRRAILIVGLLGVSCSRYGVAAENDHVSFEREVLPLLEKRCNHCHNPEEAQGGLDLTRLETILRGGEQFGPAVVPGNAELSPLVKLVSGNSEPAMPEDGEALSNNEIEILSRWVAEGAHDDTPQFSDEQLRFFESNIRPVLFNKCFKCHAGDEPESGLRLTSRHGLILGGHRGPSVIIGKPAQSLLVAAIRHQGDLAMPRNGDRLSEQQVNDFEKWIRDGLAWPNHEKVLAREKRFTISDAERSHWAFQPLPFWPKQGWSIDTELALKHNELGLKSAQPAEPSRLLRRVAYDLTGYPPTQEQLDAFLSQPGDANYEHFVDEFLSSPQFGYRWGRHWLDYTRNGINGKPNRGPLFESDEYVDWVAKCLNEDRPWDWFTRVHIAGDKMPGYEKGGYSTEQAVAATIPLNGARTFERIEEDSFVLMDKLDEGVEFLGRSLMGISLECARCHDHKFDPISQKDYYALLGFFQSSWYGRVRHDTNSLADAEQQINRYRELIAQRARLNGKIRKFNIINSRGFSEWKKKRVPQLGPYDHRMLEIEITVLKAELKDAESRGDKRTARTTQKTLDERFKKLADFTPRYFDLRPFKLIGYFLRGHKTQVGLIERANTYGLTAEAAELQGLADFFEAENKEWRRRHRFGGLAVDDPRIEIPMTWQRELEAIDVELAKIDEDSLWVRCDGGLRRVEDLEPFKEMVDANKTVFRVETVPPYVGDARMLKRGDVREPAELVPRRFPVFFTDEVPEIEGSGRLALAKWVTEPGSIQSALVARTVVNRAWQNLFGEALCRTTKELGRLGEQPEMPELIDQLSTRFIQNGWSLKSLIKEIVLSDTYRRSSTADEELLSIDPHNRWFARQNVRRLEYEPIVNTMCWLARGRPAHPYQRDGYVGQTEYYNVYFDGPTNEDIVDHREASISSAQALFLMNDLQSVRHIARRFVERQARSFASLKHDKWANEVYRQLLQRDATNIELTEANAFLNHQISTEKQTDLKALEDFVHLVLCGNEILYLE</sequence>
<dbReference type="Proteomes" id="UP000319976">
    <property type="component" value="Chromosome"/>
</dbReference>
<accession>A0A517TEB9</accession>
<evidence type="ECO:0000259" key="6">
    <source>
        <dbReference type="PROSITE" id="PS51007"/>
    </source>
</evidence>
<dbReference type="GO" id="GO:0020037">
    <property type="term" value="F:heme binding"/>
    <property type="evidence" value="ECO:0007669"/>
    <property type="project" value="InterPro"/>
</dbReference>
<feature type="signal peptide" evidence="5">
    <location>
        <begin position="1"/>
        <end position="28"/>
    </location>
</feature>
<dbReference type="InterPro" id="IPR022655">
    <property type="entry name" value="DUF1553"/>
</dbReference>
<keyword evidence="2 3" id="KW-0408">Iron</keyword>
<dbReference type="PROSITE" id="PS51007">
    <property type="entry name" value="CYTC"/>
    <property type="match status" value="1"/>
</dbReference>
<dbReference type="Pfam" id="PF07583">
    <property type="entry name" value="PSCyt2"/>
    <property type="match status" value="1"/>
</dbReference>
<organism evidence="7 8">
    <name type="scientific">Calycomorphotria hydatis</name>
    <dbReference type="NCBI Taxonomy" id="2528027"/>
    <lineage>
        <taxon>Bacteria</taxon>
        <taxon>Pseudomonadati</taxon>
        <taxon>Planctomycetota</taxon>
        <taxon>Planctomycetia</taxon>
        <taxon>Planctomycetales</taxon>
        <taxon>Planctomycetaceae</taxon>
        <taxon>Calycomorphotria</taxon>
    </lineage>
</organism>
<dbReference type="PROSITE" id="PS51257">
    <property type="entry name" value="PROKAR_LIPOPROTEIN"/>
    <property type="match status" value="1"/>
</dbReference>
<dbReference type="InterPro" id="IPR009056">
    <property type="entry name" value="Cyt_c-like_dom"/>
</dbReference>
<dbReference type="PANTHER" id="PTHR35889:SF3">
    <property type="entry name" value="F-BOX DOMAIN-CONTAINING PROTEIN"/>
    <property type="match status" value="1"/>
</dbReference>
<dbReference type="RefSeq" id="WP_145266019.1">
    <property type="nucleotide sequence ID" value="NZ_CP036316.1"/>
</dbReference>
<reference evidence="7 8" key="1">
    <citation type="submission" date="2019-02" db="EMBL/GenBank/DDBJ databases">
        <title>Deep-cultivation of Planctomycetes and their phenomic and genomic characterization uncovers novel biology.</title>
        <authorList>
            <person name="Wiegand S."/>
            <person name="Jogler M."/>
            <person name="Boedeker C."/>
            <person name="Pinto D."/>
            <person name="Vollmers J."/>
            <person name="Rivas-Marin E."/>
            <person name="Kohn T."/>
            <person name="Peeters S.H."/>
            <person name="Heuer A."/>
            <person name="Rast P."/>
            <person name="Oberbeckmann S."/>
            <person name="Bunk B."/>
            <person name="Jeske O."/>
            <person name="Meyerdierks A."/>
            <person name="Storesund J.E."/>
            <person name="Kallscheuer N."/>
            <person name="Luecker S."/>
            <person name="Lage O.M."/>
            <person name="Pohl T."/>
            <person name="Merkel B.J."/>
            <person name="Hornburger P."/>
            <person name="Mueller R.-W."/>
            <person name="Bruemmer F."/>
            <person name="Labrenz M."/>
            <person name="Spormann A.M."/>
            <person name="Op den Camp H."/>
            <person name="Overmann J."/>
            <person name="Amann R."/>
            <person name="Jetten M.S.M."/>
            <person name="Mascher T."/>
            <person name="Medema M.H."/>
            <person name="Devos D.P."/>
            <person name="Kaster A.-K."/>
            <person name="Ovreas L."/>
            <person name="Rohde M."/>
            <person name="Galperin M.Y."/>
            <person name="Jogler C."/>
        </authorList>
    </citation>
    <scope>NUCLEOTIDE SEQUENCE [LARGE SCALE GENOMIC DNA]</scope>
    <source>
        <strain evidence="7 8">V22</strain>
    </source>
</reference>
<evidence type="ECO:0000256" key="5">
    <source>
        <dbReference type="SAM" id="SignalP"/>
    </source>
</evidence>
<dbReference type="InterPro" id="IPR011444">
    <property type="entry name" value="DUF1549"/>
</dbReference>
<dbReference type="Pfam" id="PF07587">
    <property type="entry name" value="PSD1"/>
    <property type="match status" value="1"/>
</dbReference>
<keyword evidence="8" id="KW-1185">Reference proteome</keyword>
<dbReference type="GO" id="GO:0009055">
    <property type="term" value="F:electron transfer activity"/>
    <property type="evidence" value="ECO:0007669"/>
    <property type="project" value="InterPro"/>
</dbReference>
<keyword evidence="4" id="KW-0175">Coiled coil</keyword>
<proteinExistence type="predicted"/>
<protein>
    <submittedName>
        <fullName evidence="7">Planctomycete cytochrome C</fullName>
    </submittedName>
</protein>